<dbReference type="PROSITE" id="PS50929">
    <property type="entry name" value="ABC_TM1F"/>
    <property type="match status" value="1"/>
</dbReference>
<feature type="transmembrane region" description="Helical" evidence="9">
    <location>
        <begin position="51"/>
        <end position="76"/>
    </location>
</feature>
<dbReference type="Gene3D" id="3.40.50.300">
    <property type="entry name" value="P-loop containing nucleotide triphosphate hydrolases"/>
    <property type="match status" value="1"/>
</dbReference>
<dbReference type="GO" id="GO:0016887">
    <property type="term" value="F:ATP hydrolysis activity"/>
    <property type="evidence" value="ECO:0007669"/>
    <property type="project" value="InterPro"/>
</dbReference>
<evidence type="ECO:0000256" key="9">
    <source>
        <dbReference type="SAM" id="Phobius"/>
    </source>
</evidence>
<dbReference type="Proteomes" id="UP000184088">
    <property type="component" value="Unassembled WGS sequence"/>
</dbReference>
<feature type="transmembrane region" description="Helical" evidence="9">
    <location>
        <begin position="133"/>
        <end position="151"/>
    </location>
</feature>
<dbReference type="EMBL" id="FQVH01000012">
    <property type="protein sequence ID" value="SHF11717.1"/>
    <property type="molecule type" value="Genomic_DNA"/>
</dbReference>
<evidence type="ECO:0000256" key="8">
    <source>
        <dbReference type="ARBA" id="ARBA00023136"/>
    </source>
</evidence>
<dbReference type="SUPFAM" id="SSF52540">
    <property type="entry name" value="P-loop containing nucleoside triphosphate hydrolases"/>
    <property type="match status" value="1"/>
</dbReference>
<dbReference type="CDD" id="cd18548">
    <property type="entry name" value="ABC_6TM_Tm287_like"/>
    <property type="match status" value="1"/>
</dbReference>
<name>A0A1M4Z1N9_9THEO</name>
<gene>
    <name evidence="12" type="ORF">SAMN02746089_01324</name>
</gene>
<dbReference type="OrthoDB" id="9762517at2"/>
<dbReference type="FunFam" id="1.20.1560.10:FF:000040">
    <property type="entry name" value="Multidrug ABC transporter ATP-binding protein"/>
    <property type="match status" value="1"/>
</dbReference>
<dbReference type="GO" id="GO:0005524">
    <property type="term" value="F:ATP binding"/>
    <property type="evidence" value="ECO:0007669"/>
    <property type="project" value="UniProtKB-KW"/>
</dbReference>
<dbReference type="InterPro" id="IPR027417">
    <property type="entry name" value="P-loop_NTPase"/>
</dbReference>
<dbReference type="PROSITE" id="PS00211">
    <property type="entry name" value="ABC_TRANSPORTER_1"/>
    <property type="match status" value="1"/>
</dbReference>
<feature type="domain" description="ABC transporter" evidence="10">
    <location>
        <begin position="332"/>
        <end position="568"/>
    </location>
</feature>
<keyword evidence="13" id="KW-1185">Reference proteome</keyword>
<dbReference type="InterPro" id="IPR003593">
    <property type="entry name" value="AAA+_ATPase"/>
</dbReference>
<keyword evidence="2" id="KW-0813">Transport</keyword>
<dbReference type="AlphaFoldDB" id="A0A1M4Z1N9"/>
<evidence type="ECO:0000259" key="11">
    <source>
        <dbReference type="PROSITE" id="PS50929"/>
    </source>
</evidence>
<dbReference type="PANTHER" id="PTHR43394">
    <property type="entry name" value="ATP-DEPENDENT PERMEASE MDL1, MITOCHONDRIAL"/>
    <property type="match status" value="1"/>
</dbReference>
<dbReference type="PROSITE" id="PS50893">
    <property type="entry name" value="ABC_TRANSPORTER_2"/>
    <property type="match status" value="1"/>
</dbReference>
<evidence type="ECO:0000256" key="5">
    <source>
        <dbReference type="ARBA" id="ARBA00022741"/>
    </source>
</evidence>
<dbReference type="InterPro" id="IPR039421">
    <property type="entry name" value="Type_1_exporter"/>
</dbReference>
<feature type="transmembrane region" description="Helical" evidence="9">
    <location>
        <begin position="12"/>
        <end position="31"/>
    </location>
</feature>
<dbReference type="InterPro" id="IPR011527">
    <property type="entry name" value="ABC1_TM_dom"/>
</dbReference>
<keyword evidence="6 12" id="KW-0067">ATP-binding</keyword>
<comment type="subcellular location">
    <subcellularLocation>
        <location evidence="1">Cell membrane</location>
        <topology evidence="1">Multi-pass membrane protein</topology>
    </subcellularLocation>
</comment>
<evidence type="ECO:0000256" key="3">
    <source>
        <dbReference type="ARBA" id="ARBA00022475"/>
    </source>
</evidence>
<sequence length="578" mass="64472">MLKLFRYLKPYWIFALLAPLFMLIEVIMDLMQPKFLEKIIDEGIQRGDISYITRTGLIMVLIALIGMVGGVGSTVFSSIASRNFGFDLRNDLFRKVQAFSFKNIDKFKPATLITRLTNDVVQIQELVMMLLRIVVRAPLLCIGGIIMAVMINARLAAILLFAIPFLIAIFYIMVKKSLPLFSAVQSKIDRVNAVMRENLLGVRVVKAFVRHEHEKTRFFNANEELMDISLKAFGLIVFTMPLFMLIMNFSIVAVIWFGGLQVKAGTMQVGEIMAFINYMTQILFSLIMVGNIFLFITRASASAKRINEVLETDIDIKDKADADRSPIVYGKVEFRNVTFYYDENDSEPAIEDVSFVANPGETVAIIGTTGAGKSTLVSLIPRLYDATKGDVLIDGKNVKDLDLKVLRESIGIVLQESLLFTGTVKENISWGKEDASIEEIVEAAKAAQAHDFIMGFPDGYDTVISERGVNLSGGQKQRLSIARAILKRPKILILDDCTSAVDMATEKKIQMALRKYMKGTTTFVIAQRISTVKDADKILVMDSGKIVASGTHDELLRTCSIYQEIYNSQFGEGEAQDA</sequence>
<dbReference type="Pfam" id="PF00664">
    <property type="entry name" value="ABC_membrane"/>
    <property type="match status" value="1"/>
</dbReference>
<dbReference type="PANTHER" id="PTHR43394:SF1">
    <property type="entry name" value="ATP-BINDING CASSETTE SUB-FAMILY B MEMBER 10, MITOCHONDRIAL"/>
    <property type="match status" value="1"/>
</dbReference>
<dbReference type="InterPro" id="IPR003439">
    <property type="entry name" value="ABC_transporter-like_ATP-bd"/>
</dbReference>
<keyword evidence="4 9" id="KW-0812">Transmembrane</keyword>
<keyword evidence="5" id="KW-0547">Nucleotide-binding</keyword>
<dbReference type="GO" id="GO:0015421">
    <property type="term" value="F:ABC-type oligopeptide transporter activity"/>
    <property type="evidence" value="ECO:0007669"/>
    <property type="project" value="TreeGrafter"/>
</dbReference>
<evidence type="ECO:0000256" key="6">
    <source>
        <dbReference type="ARBA" id="ARBA00022840"/>
    </source>
</evidence>
<dbReference type="InterPro" id="IPR036640">
    <property type="entry name" value="ABC1_TM_sf"/>
</dbReference>
<dbReference type="GO" id="GO:0005886">
    <property type="term" value="C:plasma membrane"/>
    <property type="evidence" value="ECO:0007669"/>
    <property type="project" value="UniProtKB-SubCell"/>
</dbReference>
<feature type="transmembrane region" description="Helical" evidence="9">
    <location>
        <begin position="157"/>
        <end position="174"/>
    </location>
</feature>
<evidence type="ECO:0000256" key="2">
    <source>
        <dbReference type="ARBA" id="ARBA00022448"/>
    </source>
</evidence>
<feature type="domain" description="ABC transmembrane type-1" evidence="11">
    <location>
        <begin position="16"/>
        <end position="298"/>
    </location>
</feature>
<protein>
    <submittedName>
        <fullName evidence="12">ATP-binding cassette, subfamily B</fullName>
    </submittedName>
</protein>
<dbReference type="FunFam" id="3.40.50.300:FF:000221">
    <property type="entry name" value="Multidrug ABC transporter ATP-binding protein"/>
    <property type="match status" value="1"/>
</dbReference>
<evidence type="ECO:0000259" key="10">
    <source>
        <dbReference type="PROSITE" id="PS50893"/>
    </source>
</evidence>
<dbReference type="SUPFAM" id="SSF90123">
    <property type="entry name" value="ABC transporter transmembrane region"/>
    <property type="match status" value="1"/>
</dbReference>
<dbReference type="Gene3D" id="1.20.1560.10">
    <property type="entry name" value="ABC transporter type 1, transmembrane domain"/>
    <property type="match status" value="1"/>
</dbReference>
<dbReference type="STRING" id="1121256.SAMN02746089_01324"/>
<evidence type="ECO:0000313" key="13">
    <source>
        <dbReference type="Proteomes" id="UP000184088"/>
    </source>
</evidence>
<evidence type="ECO:0000256" key="4">
    <source>
        <dbReference type="ARBA" id="ARBA00022692"/>
    </source>
</evidence>
<feature type="transmembrane region" description="Helical" evidence="9">
    <location>
        <begin position="278"/>
        <end position="296"/>
    </location>
</feature>
<keyword evidence="8 9" id="KW-0472">Membrane</keyword>
<accession>A0A1M4Z1N9</accession>
<dbReference type="InterPro" id="IPR017871">
    <property type="entry name" value="ABC_transporter-like_CS"/>
</dbReference>
<keyword evidence="3" id="KW-1003">Cell membrane</keyword>
<organism evidence="12 13">
    <name type="scientific">Caldanaerobius fijiensis DSM 17918</name>
    <dbReference type="NCBI Taxonomy" id="1121256"/>
    <lineage>
        <taxon>Bacteria</taxon>
        <taxon>Bacillati</taxon>
        <taxon>Bacillota</taxon>
        <taxon>Clostridia</taxon>
        <taxon>Thermoanaerobacterales</taxon>
        <taxon>Thermoanaerobacteraceae</taxon>
        <taxon>Caldanaerobius</taxon>
    </lineage>
</organism>
<dbReference type="Pfam" id="PF00005">
    <property type="entry name" value="ABC_tran"/>
    <property type="match status" value="1"/>
</dbReference>
<dbReference type="RefSeq" id="WP_073343065.1">
    <property type="nucleotide sequence ID" value="NZ_FQVH01000012.1"/>
</dbReference>
<keyword evidence="7 9" id="KW-1133">Transmembrane helix</keyword>
<evidence type="ECO:0000313" key="12">
    <source>
        <dbReference type="EMBL" id="SHF11717.1"/>
    </source>
</evidence>
<dbReference type="SMART" id="SM00382">
    <property type="entry name" value="AAA"/>
    <property type="match status" value="1"/>
</dbReference>
<evidence type="ECO:0000256" key="7">
    <source>
        <dbReference type="ARBA" id="ARBA00022989"/>
    </source>
</evidence>
<reference evidence="12 13" key="1">
    <citation type="submission" date="2016-11" db="EMBL/GenBank/DDBJ databases">
        <authorList>
            <person name="Jaros S."/>
            <person name="Januszkiewicz K."/>
            <person name="Wedrychowicz H."/>
        </authorList>
    </citation>
    <scope>NUCLEOTIDE SEQUENCE [LARGE SCALE GENOMIC DNA]</scope>
    <source>
        <strain evidence="12 13">DSM 17918</strain>
    </source>
</reference>
<proteinExistence type="predicted"/>
<evidence type="ECO:0000256" key="1">
    <source>
        <dbReference type="ARBA" id="ARBA00004651"/>
    </source>
</evidence>
<feature type="transmembrane region" description="Helical" evidence="9">
    <location>
        <begin position="232"/>
        <end position="258"/>
    </location>
</feature>